<protein>
    <submittedName>
        <fullName evidence="2">Uncharacterized protein</fullName>
    </submittedName>
</protein>
<dbReference type="EMBL" id="CAICTM010002474">
    <property type="protein sequence ID" value="CAB9529354.1"/>
    <property type="molecule type" value="Genomic_DNA"/>
</dbReference>
<dbReference type="AlphaFoldDB" id="A0A9N8F0W1"/>
<sequence>MTSQVATRRQTVPIKQEKRRKPRRQSGHAVAFENKETVVQRSRLERTDSDKVIRRNSMERKMSVRNSMKLPQDFLKGLTGLDDSLNRMSMSGSCRGLNDSKGEVTSENANTHGPSFSKKQLEEMSKQALQFSDSDTEDEVELDLEDAIVLEEKA</sequence>
<feature type="compositionally biased region" description="Basic residues" evidence="1">
    <location>
        <begin position="17"/>
        <end position="26"/>
    </location>
</feature>
<reference evidence="2" key="1">
    <citation type="submission" date="2020-06" db="EMBL/GenBank/DDBJ databases">
        <authorList>
            <consortium name="Plant Systems Biology data submission"/>
        </authorList>
    </citation>
    <scope>NUCLEOTIDE SEQUENCE</scope>
    <source>
        <strain evidence="2">D6</strain>
    </source>
</reference>
<proteinExistence type="predicted"/>
<feature type="region of interest" description="Disordered" evidence="1">
    <location>
        <begin position="92"/>
        <end position="125"/>
    </location>
</feature>
<evidence type="ECO:0000313" key="2">
    <source>
        <dbReference type="EMBL" id="CAB9529354.1"/>
    </source>
</evidence>
<dbReference type="Proteomes" id="UP001153069">
    <property type="component" value="Unassembled WGS sequence"/>
</dbReference>
<feature type="compositionally biased region" description="Polar residues" evidence="1">
    <location>
        <begin position="105"/>
        <end position="118"/>
    </location>
</feature>
<keyword evidence="3" id="KW-1185">Reference proteome</keyword>
<gene>
    <name evidence="2" type="ORF">SEMRO_2476_G328780.1</name>
</gene>
<name>A0A9N8F0W1_9STRA</name>
<comment type="caution">
    <text evidence="2">The sequence shown here is derived from an EMBL/GenBank/DDBJ whole genome shotgun (WGS) entry which is preliminary data.</text>
</comment>
<evidence type="ECO:0000256" key="1">
    <source>
        <dbReference type="SAM" id="MobiDB-lite"/>
    </source>
</evidence>
<feature type="compositionally biased region" description="Polar residues" evidence="1">
    <location>
        <begin position="1"/>
        <end position="10"/>
    </location>
</feature>
<accession>A0A9N8F0W1</accession>
<feature type="region of interest" description="Disordered" evidence="1">
    <location>
        <begin position="1"/>
        <end position="28"/>
    </location>
</feature>
<organism evidence="2 3">
    <name type="scientific">Seminavis robusta</name>
    <dbReference type="NCBI Taxonomy" id="568900"/>
    <lineage>
        <taxon>Eukaryota</taxon>
        <taxon>Sar</taxon>
        <taxon>Stramenopiles</taxon>
        <taxon>Ochrophyta</taxon>
        <taxon>Bacillariophyta</taxon>
        <taxon>Bacillariophyceae</taxon>
        <taxon>Bacillariophycidae</taxon>
        <taxon>Naviculales</taxon>
        <taxon>Naviculaceae</taxon>
        <taxon>Seminavis</taxon>
    </lineage>
</organism>
<evidence type="ECO:0000313" key="3">
    <source>
        <dbReference type="Proteomes" id="UP001153069"/>
    </source>
</evidence>